<comment type="caution">
    <text evidence="1">The sequence shown here is derived from an EMBL/GenBank/DDBJ whole genome shotgun (WGS) entry which is preliminary data.</text>
</comment>
<proteinExistence type="predicted"/>
<dbReference type="EMBL" id="JACRSV010000001">
    <property type="protein sequence ID" value="MBC8559561.1"/>
    <property type="molecule type" value="Genomic_DNA"/>
</dbReference>
<gene>
    <name evidence="1" type="ORF">H8710_05675</name>
</gene>
<accession>A0A926I752</accession>
<protein>
    <submittedName>
        <fullName evidence="1">Uncharacterized protein</fullName>
    </submittedName>
</protein>
<name>A0A926I752_9FIRM</name>
<keyword evidence="2" id="KW-1185">Reference proteome</keyword>
<dbReference type="RefSeq" id="WP_249294452.1">
    <property type="nucleotide sequence ID" value="NZ_JACRSV010000001.1"/>
</dbReference>
<reference evidence="1" key="1">
    <citation type="submission" date="2020-08" db="EMBL/GenBank/DDBJ databases">
        <title>Genome public.</title>
        <authorList>
            <person name="Liu C."/>
            <person name="Sun Q."/>
        </authorList>
    </citation>
    <scope>NUCLEOTIDE SEQUENCE</scope>
    <source>
        <strain evidence="1">NSJ-33</strain>
    </source>
</reference>
<dbReference type="Proteomes" id="UP000610760">
    <property type="component" value="Unassembled WGS sequence"/>
</dbReference>
<sequence>MKLFHGSSIGNITVLEPKQADHDRPYVYMTAIEVVAAFYLCNGVERPYYWFPYGFAQNSAVPIYHELYPNALKEVSEGVSGYIYEITADDSQVIPLKNIPCARLAAQPIPVTGCTRIINAYDWFMEAVKEGKMQIGHFTDKTEQELNWWYSQLVSYLQEKDMAKQPDCSYAMFIRQKLPQVWQKYTLQMNIVEA</sequence>
<organism evidence="1 2">
    <name type="scientific">Fumia xinanensis</name>
    <dbReference type="NCBI Taxonomy" id="2763659"/>
    <lineage>
        <taxon>Bacteria</taxon>
        <taxon>Bacillati</taxon>
        <taxon>Bacillota</taxon>
        <taxon>Clostridia</taxon>
        <taxon>Eubacteriales</taxon>
        <taxon>Oscillospiraceae</taxon>
        <taxon>Fumia</taxon>
    </lineage>
</organism>
<dbReference type="AlphaFoldDB" id="A0A926I752"/>
<evidence type="ECO:0000313" key="1">
    <source>
        <dbReference type="EMBL" id="MBC8559561.1"/>
    </source>
</evidence>
<evidence type="ECO:0000313" key="2">
    <source>
        <dbReference type="Proteomes" id="UP000610760"/>
    </source>
</evidence>